<dbReference type="Gene3D" id="3.30.870.10">
    <property type="entry name" value="Endonuclease Chain A"/>
    <property type="match status" value="2"/>
</dbReference>
<evidence type="ECO:0000313" key="7">
    <source>
        <dbReference type="EMBL" id="UZJ25035.1"/>
    </source>
</evidence>
<evidence type="ECO:0000256" key="4">
    <source>
        <dbReference type="ARBA" id="ARBA00023098"/>
    </source>
</evidence>
<keyword evidence="4" id="KW-0443">Lipid metabolism</keyword>
<dbReference type="InterPro" id="IPR001736">
    <property type="entry name" value="PLipase_D/transphosphatidylase"/>
</dbReference>
<name>A0ABY6P078_9NOCA</name>
<dbReference type="SUPFAM" id="SSF56024">
    <property type="entry name" value="Phospholipase D/nuclease"/>
    <property type="match status" value="2"/>
</dbReference>
<keyword evidence="3" id="KW-0378">Hydrolase</keyword>
<evidence type="ECO:0000256" key="2">
    <source>
        <dbReference type="ARBA" id="ARBA00022737"/>
    </source>
</evidence>
<gene>
    <name evidence="7" type="ORF">RHODO2019_00525</name>
</gene>
<dbReference type="InterPro" id="IPR015679">
    <property type="entry name" value="PLipase_D_fam"/>
</dbReference>
<dbReference type="SMART" id="SM00155">
    <property type="entry name" value="PLDc"/>
    <property type="match status" value="2"/>
</dbReference>
<organism evidence="7 8">
    <name type="scientific">Rhodococcus antarcticus</name>
    <dbReference type="NCBI Taxonomy" id="2987751"/>
    <lineage>
        <taxon>Bacteria</taxon>
        <taxon>Bacillati</taxon>
        <taxon>Actinomycetota</taxon>
        <taxon>Actinomycetes</taxon>
        <taxon>Mycobacteriales</taxon>
        <taxon>Nocardiaceae</taxon>
        <taxon>Rhodococcus</taxon>
    </lineage>
</organism>
<dbReference type="PANTHER" id="PTHR18896">
    <property type="entry name" value="PHOSPHOLIPASE D"/>
    <property type="match status" value="1"/>
</dbReference>
<feature type="region of interest" description="Disordered" evidence="5">
    <location>
        <begin position="1"/>
        <end position="27"/>
    </location>
</feature>
<dbReference type="InterPro" id="IPR025202">
    <property type="entry name" value="PLD-like_dom"/>
</dbReference>
<protein>
    <submittedName>
        <fullName evidence="7">Phospholipase D-like domain-containing protein</fullName>
    </submittedName>
</protein>
<dbReference type="Pfam" id="PF13091">
    <property type="entry name" value="PLDc_2"/>
    <property type="match status" value="1"/>
</dbReference>
<dbReference type="PROSITE" id="PS50035">
    <property type="entry name" value="PLD"/>
    <property type="match status" value="2"/>
</dbReference>
<evidence type="ECO:0000256" key="1">
    <source>
        <dbReference type="ARBA" id="ARBA00000798"/>
    </source>
</evidence>
<proteinExistence type="predicted"/>
<sequence length="550" mass="61062">MGRILSRALGRSTRSLTSPREGFDPAHPWFLTQRERGNDATALQPWTAGSTARALVHGSTYFQALLDAVEAVGPGDLVLFTDWRGDADERLAPDGPTVSQLFSAAAARGAVVRGLVWRSHTIRLGYTAERNRTLAESVTRAGGEVVLDQRVLALGSHHQKLVVVRHARDPARDVAFVGGIDLAHGRRDDIDHRGDPQTRSFPDVYGPTPAWHDVQVALSGPAVREVEECFRERWADPAPLVRLPWHVVPELLRRRPLHEPSELPAPLPAPEATGTCEVQLLRTYPRRHPPYPFAPHGERSAARSYAKALQRARRLVYVEDQYLWSADVARVFAEALRRTPTLHLVVVVPRHPDSDGGITPPSALLGHAEALQIVRAAGGDRVLVLDVENHAAVPVYVHAKVCVVDDVWAVVGSDNFNRRSWTHDSELGAAVLDTDRDPRAPTDPGGLGDGARTFARALRLELLREHLDREPDDDDDLLDPDDAVAAIVASAERLEAWHAGGRVGRRPPGRLRPHRVSSTPVWRRRLFVPFYRLFVDPDGRPFTLRLRRRF</sequence>
<reference evidence="7" key="1">
    <citation type="submission" date="2022-10" db="EMBL/GenBank/DDBJ databases">
        <title>Rhodococcus sp.75.</title>
        <authorList>
            <person name="Sun M."/>
        </authorList>
    </citation>
    <scope>NUCLEOTIDE SEQUENCE</scope>
    <source>
        <strain evidence="7">75</strain>
    </source>
</reference>
<comment type="catalytic activity">
    <reaction evidence="1">
        <text>a 1,2-diacyl-sn-glycero-3-phosphocholine + H2O = a 1,2-diacyl-sn-glycero-3-phosphate + choline + H(+)</text>
        <dbReference type="Rhea" id="RHEA:14445"/>
        <dbReference type="ChEBI" id="CHEBI:15354"/>
        <dbReference type="ChEBI" id="CHEBI:15377"/>
        <dbReference type="ChEBI" id="CHEBI:15378"/>
        <dbReference type="ChEBI" id="CHEBI:57643"/>
        <dbReference type="ChEBI" id="CHEBI:58608"/>
        <dbReference type="EC" id="3.1.4.4"/>
    </reaction>
</comment>
<dbReference type="CDD" id="cd09105">
    <property type="entry name" value="PLDc_vPLD1_2_like_2"/>
    <property type="match status" value="1"/>
</dbReference>
<keyword evidence="8" id="KW-1185">Reference proteome</keyword>
<dbReference type="RefSeq" id="WP_265383141.1">
    <property type="nucleotide sequence ID" value="NZ_CP110615.1"/>
</dbReference>
<dbReference type="EMBL" id="CP110615">
    <property type="protein sequence ID" value="UZJ25035.1"/>
    <property type="molecule type" value="Genomic_DNA"/>
</dbReference>
<evidence type="ECO:0000256" key="5">
    <source>
        <dbReference type="SAM" id="MobiDB-lite"/>
    </source>
</evidence>
<feature type="domain" description="PLD phosphodiesterase" evidence="6">
    <location>
        <begin position="393"/>
        <end position="420"/>
    </location>
</feature>
<accession>A0ABY6P078</accession>
<keyword evidence="2" id="KW-0677">Repeat</keyword>
<dbReference type="PANTHER" id="PTHR18896:SF76">
    <property type="entry name" value="PHOSPHOLIPASE"/>
    <property type="match status" value="1"/>
</dbReference>
<evidence type="ECO:0000313" key="8">
    <source>
        <dbReference type="Proteomes" id="UP001164965"/>
    </source>
</evidence>
<evidence type="ECO:0000259" key="6">
    <source>
        <dbReference type="PROSITE" id="PS50035"/>
    </source>
</evidence>
<dbReference type="Proteomes" id="UP001164965">
    <property type="component" value="Chromosome"/>
</dbReference>
<evidence type="ECO:0000256" key="3">
    <source>
        <dbReference type="ARBA" id="ARBA00022801"/>
    </source>
</evidence>
<feature type="domain" description="PLD phosphodiesterase" evidence="6">
    <location>
        <begin position="153"/>
        <end position="186"/>
    </location>
</feature>